<reference evidence="1" key="1">
    <citation type="journal article" date="2019" name="MBio">
        <title>Virus Genomes from Deep Sea Sediments Expand the Ocean Megavirome and Support Independent Origins of Viral Gigantism.</title>
        <authorList>
            <person name="Backstrom D."/>
            <person name="Yutin N."/>
            <person name="Jorgensen S.L."/>
            <person name="Dharamshi J."/>
            <person name="Homa F."/>
            <person name="Zaremba-Niedwiedzka K."/>
            <person name="Spang A."/>
            <person name="Wolf Y.I."/>
            <person name="Koonin E.V."/>
            <person name="Ettema T.J."/>
        </authorList>
    </citation>
    <scope>NUCLEOTIDE SEQUENCE</scope>
</reference>
<dbReference type="EMBL" id="MK500371">
    <property type="protein sequence ID" value="QBK87885.1"/>
    <property type="molecule type" value="Genomic_DNA"/>
</dbReference>
<name>A0A481YYI4_9VIRU</name>
<gene>
    <name evidence="1" type="ORF">LCMAC202_02460</name>
</gene>
<evidence type="ECO:0000313" key="1">
    <source>
        <dbReference type="EMBL" id="QBK87885.1"/>
    </source>
</evidence>
<accession>A0A481YYI4</accession>
<organism evidence="1">
    <name type="scientific">Marseillevirus LCMAC202</name>
    <dbReference type="NCBI Taxonomy" id="2506606"/>
    <lineage>
        <taxon>Viruses</taxon>
        <taxon>Varidnaviria</taxon>
        <taxon>Bamfordvirae</taxon>
        <taxon>Nucleocytoviricota</taxon>
        <taxon>Megaviricetes</taxon>
        <taxon>Pimascovirales</taxon>
        <taxon>Pimascovirales incertae sedis</taxon>
        <taxon>Marseilleviridae</taxon>
    </lineage>
</organism>
<proteinExistence type="predicted"/>
<sequence>MDDKIIDALIGTLELARTKVLALLCVDGRIRERIIIRSLANVRKSMVTALADGDDDEITVDDLKKIDVLLNKLTKSDVQFCL</sequence>
<protein>
    <submittedName>
        <fullName evidence="1">Uncharacterized protein</fullName>
    </submittedName>
</protein>